<feature type="compositionally biased region" description="Basic and acidic residues" evidence="1">
    <location>
        <begin position="35"/>
        <end position="51"/>
    </location>
</feature>
<dbReference type="EMBL" id="CP144698">
    <property type="protein sequence ID" value="WVZ17451.1"/>
    <property type="molecule type" value="Genomic_DNA"/>
</dbReference>
<protein>
    <submittedName>
        <fullName evidence="2">Uncharacterized protein</fullName>
    </submittedName>
</protein>
<evidence type="ECO:0000313" key="3">
    <source>
        <dbReference type="Proteomes" id="UP001374535"/>
    </source>
</evidence>
<reference evidence="2 3" key="1">
    <citation type="journal article" date="2023" name="Life. Sci Alliance">
        <title>Evolutionary insights into 3D genome organization and epigenetic landscape of Vigna mungo.</title>
        <authorList>
            <person name="Junaid A."/>
            <person name="Singh B."/>
            <person name="Bhatia S."/>
        </authorList>
    </citation>
    <scope>NUCLEOTIDE SEQUENCE [LARGE SCALE GENOMIC DNA]</scope>
    <source>
        <strain evidence="2">Urdbean</strain>
    </source>
</reference>
<feature type="region of interest" description="Disordered" evidence="1">
    <location>
        <begin position="35"/>
        <end position="79"/>
    </location>
</feature>
<keyword evidence="3" id="KW-1185">Reference proteome</keyword>
<proteinExistence type="predicted"/>
<sequence>MVVGLVSLYRLDDIMLVLHCFAAKLIEVKIENEDEGHRLKKKQENQRKEESLTSGGQTGGEDTVVDAGRQTPDAGRFCGRRSTAGRVHRRAAKCDVGRWSAGLGPIFLMRSSPINSPRRAARPTFHSLERISYMLGLLFIFSRLLGEDRDSKPVISNRPFSPRDQVKGRPRKSFESHGKNDNGFYHFYYLIRFGTLAKLLTVLLRTMAPIGFIGYARLQRSGPSTFTLNIWWRCEVLDLGFPVVTICLSGFSSNLVLASCGFCFGLRIWKLLLAEDCGGIWWFCGCDAMKIVRDGLLGFVHVTNKNGVKAKGNQGDLMQNEVKNAVSRKSKHGNRLRVEETTVWRWRDQATFVVVRGGAAGVTVPVREAGGNVISRFRVSIWGLATLWEARLKHDLAFVGASGWRKGAIMEQKGCGDGATMARGGAMKASTDFWVVCARMRLVIFGDLGNHSLHALLLAHAPQGFAPPHHNIRESLCSSTGSKHNETGAIREFKDEERGYPLMYPVRPIVQTGTATPGCSTGLECLTWLEKQQDCSILANERSDADRLEFLPSGFLETTKEQTMLHVFVLKVPTEAEESEILTWFIRNRGEILSLFALIHNQGKKGNPNETAKFERKKRSLTLGPEVVETTKLGLD</sequence>
<feature type="region of interest" description="Disordered" evidence="1">
    <location>
        <begin position="155"/>
        <end position="175"/>
    </location>
</feature>
<gene>
    <name evidence="2" type="ORF">V8G54_010433</name>
</gene>
<evidence type="ECO:0000256" key="1">
    <source>
        <dbReference type="SAM" id="MobiDB-lite"/>
    </source>
</evidence>
<name>A0AAQ3NYH9_VIGMU</name>
<dbReference type="AlphaFoldDB" id="A0AAQ3NYH9"/>
<evidence type="ECO:0000313" key="2">
    <source>
        <dbReference type="EMBL" id="WVZ17451.1"/>
    </source>
</evidence>
<accession>A0AAQ3NYH9</accession>
<organism evidence="2 3">
    <name type="scientific">Vigna mungo</name>
    <name type="common">Black gram</name>
    <name type="synonym">Phaseolus mungo</name>
    <dbReference type="NCBI Taxonomy" id="3915"/>
    <lineage>
        <taxon>Eukaryota</taxon>
        <taxon>Viridiplantae</taxon>
        <taxon>Streptophyta</taxon>
        <taxon>Embryophyta</taxon>
        <taxon>Tracheophyta</taxon>
        <taxon>Spermatophyta</taxon>
        <taxon>Magnoliopsida</taxon>
        <taxon>eudicotyledons</taxon>
        <taxon>Gunneridae</taxon>
        <taxon>Pentapetalae</taxon>
        <taxon>rosids</taxon>
        <taxon>fabids</taxon>
        <taxon>Fabales</taxon>
        <taxon>Fabaceae</taxon>
        <taxon>Papilionoideae</taxon>
        <taxon>50 kb inversion clade</taxon>
        <taxon>NPAAA clade</taxon>
        <taxon>indigoferoid/millettioid clade</taxon>
        <taxon>Phaseoleae</taxon>
        <taxon>Vigna</taxon>
    </lineage>
</organism>
<feature type="compositionally biased region" description="Basic and acidic residues" evidence="1">
    <location>
        <begin position="164"/>
        <end position="175"/>
    </location>
</feature>
<dbReference type="Proteomes" id="UP001374535">
    <property type="component" value="Chromosome 3"/>
</dbReference>